<evidence type="ECO:0000313" key="12">
    <source>
        <dbReference type="EMBL" id="KAH7313779.1"/>
    </source>
</evidence>
<keyword evidence="8" id="KW-0406">Ion transport</keyword>
<evidence type="ECO:0000256" key="2">
    <source>
        <dbReference type="ARBA" id="ARBA00006278"/>
    </source>
</evidence>
<dbReference type="InterPro" id="IPR013112">
    <property type="entry name" value="FAD-bd_8"/>
</dbReference>
<dbReference type="GO" id="GO:0006826">
    <property type="term" value="P:iron ion transport"/>
    <property type="evidence" value="ECO:0007669"/>
    <property type="project" value="TreeGrafter"/>
</dbReference>
<dbReference type="GO" id="GO:0015677">
    <property type="term" value="P:copper ion import"/>
    <property type="evidence" value="ECO:0007669"/>
    <property type="project" value="TreeGrafter"/>
</dbReference>
<protein>
    <submittedName>
        <fullName evidence="12">Ferric reductase like transmembrane component-domain-containing protein</fullName>
    </submittedName>
</protein>
<comment type="caution">
    <text evidence="12">The sequence shown here is derived from an EMBL/GenBank/DDBJ whole genome shotgun (WGS) entry which is preliminary data.</text>
</comment>
<evidence type="ECO:0000256" key="9">
    <source>
        <dbReference type="ARBA" id="ARBA00023136"/>
    </source>
</evidence>
<dbReference type="EMBL" id="JAGPNK010000009">
    <property type="protein sequence ID" value="KAH7313779.1"/>
    <property type="molecule type" value="Genomic_DNA"/>
</dbReference>
<evidence type="ECO:0000256" key="8">
    <source>
        <dbReference type="ARBA" id="ARBA00023065"/>
    </source>
</evidence>
<feature type="transmembrane region" description="Helical" evidence="10">
    <location>
        <begin position="129"/>
        <end position="152"/>
    </location>
</feature>
<accession>A0A8K0SP33</accession>
<dbReference type="InterPro" id="IPR051410">
    <property type="entry name" value="Ferric/Cupric_Reductase"/>
</dbReference>
<keyword evidence="6 10" id="KW-1133">Transmembrane helix</keyword>
<keyword evidence="7" id="KW-0560">Oxidoreductase</keyword>
<proteinExistence type="inferred from homology"/>
<evidence type="ECO:0000256" key="1">
    <source>
        <dbReference type="ARBA" id="ARBA00004141"/>
    </source>
</evidence>
<dbReference type="InterPro" id="IPR039261">
    <property type="entry name" value="FNR_nucleotide-bd"/>
</dbReference>
<keyword evidence="13" id="KW-1185">Reference proteome</keyword>
<dbReference type="SFLD" id="SFLDS00052">
    <property type="entry name" value="Ferric_Reductase_Domain"/>
    <property type="match status" value="1"/>
</dbReference>
<dbReference type="SFLD" id="SFLDG01168">
    <property type="entry name" value="Ferric_reductase_subgroup_(FRE"/>
    <property type="match status" value="1"/>
</dbReference>
<dbReference type="AlphaFoldDB" id="A0A8K0SP33"/>
<dbReference type="GO" id="GO:0000293">
    <property type="term" value="F:ferric-chelate reductase activity"/>
    <property type="evidence" value="ECO:0007669"/>
    <property type="project" value="UniProtKB-ARBA"/>
</dbReference>
<feature type="transmembrane region" description="Helical" evidence="10">
    <location>
        <begin position="253"/>
        <end position="275"/>
    </location>
</feature>
<comment type="subcellular location">
    <subcellularLocation>
        <location evidence="1">Membrane</location>
        <topology evidence="1">Multi-pass membrane protein</topology>
    </subcellularLocation>
</comment>
<gene>
    <name evidence="12" type="ORF">B0I35DRAFT_355822</name>
</gene>
<dbReference type="CDD" id="cd06186">
    <property type="entry name" value="NOX_Duox_like_FAD_NADP"/>
    <property type="match status" value="1"/>
</dbReference>
<dbReference type="Pfam" id="PF01794">
    <property type="entry name" value="Ferric_reduct"/>
    <property type="match status" value="1"/>
</dbReference>
<reference evidence="12" key="1">
    <citation type="journal article" date="2021" name="Nat. Commun.">
        <title>Genetic determinants of endophytism in the Arabidopsis root mycobiome.</title>
        <authorList>
            <person name="Mesny F."/>
            <person name="Miyauchi S."/>
            <person name="Thiergart T."/>
            <person name="Pickel B."/>
            <person name="Atanasova L."/>
            <person name="Karlsson M."/>
            <person name="Huettel B."/>
            <person name="Barry K.W."/>
            <person name="Haridas S."/>
            <person name="Chen C."/>
            <person name="Bauer D."/>
            <person name="Andreopoulos W."/>
            <person name="Pangilinan J."/>
            <person name="LaButti K."/>
            <person name="Riley R."/>
            <person name="Lipzen A."/>
            <person name="Clum A."/>
            <person name="Drula E."/>
            <person name="Henrissat B."/>
            <person name="Kohler A."/>
            <person name="Grigoriev I.V."/>
            <person name="Martin F.M."/>
            <person name="Hacquard S."/>
        </authorList>
    </citation>
    <scope>NUCLEOTIDE SEQUENCE</scope>
    <source>
        <strain evidence="12">MPI-CAGE-CH-0235</strain>
    </source>
</reference>
<dbReference type="GO" id="GO:0005886">
    <property type="term" value="C:plasma membrane"/>
    <property type="evidence" value="ECO:0007669"/>
    <property type="project" value="TreeGrafter"/>
</dbReference>
<evidence type="ECO:0000256" key="4">
    <source>
        <dbReference type="ARBA" id="ARBA00022692"/>
    </source>
</evidence>
<dbReference type="InterPro" id="IPR017927">
    <property type="entry name" value="FAD-bd_FR_type"/>
</dbReference>
<keyword evidence="3" id="KW-0813">Transport</keyword>
<dbReference type="Pfam" id="PF08022">
    <property type="entry name" value="FAD_binding_8"/>
    <property type="match status" value="1"/>
</dbReference>
<evidence type="ECO:0000313" key="13">
    <source>
        <dbReference type="Proteomes" id="UP000813444"/>
    </source>
</evidence>
<name>A0A8K0SP33_9HYPO</name>
<feature type="transmembrane region" description="Helical" evidence="10">
    <location>
        <begin position="214"/>
        <end position="233"/>
    </location>
</feature>
<dbReference type="PANTHER" id="PTHR32361:SF3">
    <property type="entry name" value="REDUCTASE, PUTATIVE (AFU_ORTHOLOGUE AFUA_6G13750)-RELATED"/>
    <property type="match status" value="1"/>
</dbReference>
<evidence type="ECO:0000256" key="7">
    <source>
        <dbReference type="ARBA" id="ARBA00023002"/>
    </source>
</evidence>
<dbReference type="SUPFAM" id="SSF52343">
    <property type="entry name" value="Ferredoxin reductase-like, C-terminal NADP-linked domain"/>
    <property type="match status" value="1"/>
</dbReference>
<keyword evidence="9 10" id="KW-0472">Membrane</keyword>
<dbReference type="GO" id="GO:0006879">
    <property type="term" value="P:intracellular iron ion homeostasis"/>
    <property type="evidence" value="ECO:0007669"/>
    <property type="project" value="TreeGrafter"/>
</dbReference>
<sequence length="662" mass="73388">MSSTNGSLEPRHIQDMDSAASLEPHWGYAMRVVPCTNDPGSCEYLDVVYGSHDVGMIYTGVIWLTLAAIIFIWALYYRSSRARYSAVSAPAAAPGGLGKLRRAAAAGLRRFLLPDASRLVFGRTTRLQVVLLGALWAYITIFTFVGITYNMWITPVKNMPGVYNTRSSLGPWSDRIGVLAYALTPLSIMLCNRESLLSLLTGVPYQSFNFMHRWLGYIIFVQSALHTIGWCVIEVRLYQPQPTVAVEWITQEYMVWGIVAMILLTFLVILSTPWAIRLTGYEFFRKAHYVIAMVYIGACWGHWEQLKCFLLPSLLFWFLDRGARLIRTALLHYGHLPGGGMGFRPAQATMARFPDADYGDVIRLEFEMNQDPWIIGQHYYLCFTEGSVWQSHPFTPLNAPKVEKGKVRHSYILRAKGGETKKVADLVAKKLESSASAVTPIIATGAYGENIMEEINNDTNIICVAGGTGITYVLPVLLELARSPLSRDRKLELIWAVRHTRDVEWIKEEMEILQKAKVALNLTIRIFATRDSSASKMSLSDDEKTSVAGDKKVATDKVDEIEVPSSAASTQAAEVCDCGEDAPVKKTGAGASDEQRHPDLAKLVADFVGGTIRGPTSVIASGPGGMISDLRRIVAASNSGGKVWKGEERADVRLICDDRLEW</sequence>
<comment type="similarity">
    <text evidence="2">Belongs to the ferric reductase (FRE) family.</text>
</comment>
<keyword evidence="4 10" id="KW-0812">Transmembrane</keyword>
<organism evidence="12 13">
    <name type="scientific">Stachybotrys elegans</name>
    <dbReference type="NCBI Taxonomy" id="80388"/>
    <lineage>
        <taxon>Eukaryota</taxon>
        <taxon>Fungi</taxon>
        <taxon>Dikarya</taxon>
        <taxon>Ascomycota</taxon>
        <taxon>Pezizomycotina</taxon>
        <taxon>Sordariomycetes</taxon>
        <taxon>Hypocreomycetidae</taxon>
        <taxon>Hypocreales</taxon>
        <taxon>Stachybotryaceae</taxon>
        <taxon>Stachybotrys</taxon>
    </lineage>
</organism>
<dbReference type="InterPro" id="IPR013130">
    <property type="entry name" value="Fe3_Rdtase_TM_dom"/>
</dbReference>
<evidence type="ECO:0000256" key="3">
    <source>
        <dbReference type="ARBA" id="ARBA00022448"/>
    </source>
</evidence>
<evidence type="ECO:0000259" key="11">
    <source>
        <dbReference type="PROSITE" id="PS51384"/>
    </source>
</evidence>
<feature type="transmembrane region" description="Helical" evidence="10">
    <location>
        <begin position="55"/>
        <end position="76"/>
    </location>
</feature>
<dbReference type="Gene3D" id="3.40.50.80">
    <property type="entry name" value="Nucleotide-binding domain of ferredoxin-NADP reductase (FNR) module"/>
    <property type="match status" value="1"/>
</dbReference>
<dbReference type="PROSITE" id="PS51384">
    <property type="entry name" value="FAD_FR"/>
    <property type="match status" value="1"/>
</dbReference>
<evidence type="ECO:0000256" key="6">
    <source>
        <dbReference type="ARBA" id="ARBA00022989"/>
    </source>
</evidence>
<dbReference type="PANTHER" id="PTHR32361">
    <property type="entry name" value="FERRIC/CUPRIC REDUCTASE TRANSMEMBRANE COMPONENT"/>
    <property type="match status" value="1"/>
</dbReference>
<dbReference type="Pfam" id="PF08030">
    <property type="entry name" value="NAD_binding_6"/>
    <property type="match status" value="1"/>
</dbReference>
<feature type="domain" description="FAD-binding FR-type" evidence="11">
    <location>
        <begin position="341"/>
        <end position="453"/>
    </location>
</feature>
<evidence type="ECO:0000256" key="10">
    <source>
        <dbReference type="SAM" id="Phobius"/>
    </source>
</evidence>
<keyword evidence="5" id="KW-0249">Electron transport</keyword>
<dbReference type="InterPro" id="IPR013121">
    <property type="entry name" value="Fe_red_NAD-bd_6"/>
</dbReference>
<evidence type="ECO:0000256" key="5">
    <source>
        <dbReference type="ARBA" id="ARBA00022982"/>
    </source>
</evidence>
<dbReference type="OrthoDB" id="167398at2759"/>
<dbReference type="Proteomes" id="UP000813444">
    <property type="component" value="Unassembled WGS sequence"/>
</dbReference>